<dbReference type="PROSITE" id="PS50949">
    <property type="entry name" value="HTH_GNTR"/>
    <property type="match status" value="1"/>
</dbReference>
<dbReference type="AlphaFoldDB" id="A0A1E7KIR8"/>
<evidence type="ECO:0000313" key="6">
    <source>
        <dbReference type="Proteomes" id="UP000176101"/>
    </source>
</evidence>
<dbReference type="RefSeq" id="WP_070196177.1">
    <property type="nucleotide sequence ID" value="NZ_LJGU01000115.1"/>
</dbReference>
<dbReference type="SMART" id="SM00895">
    <property type="entry name" value="FCD"/>
    <property type="match status" value="1"/>
</dbReference>
<evidence type="ECO:0000256" key="2">
    <source>
        <dbReference type="ARBA" id="ARBA00023125"/>
    </source>
</evidence>
<organism evidence="5 6">
    <name type="scientific">Streptomyces oceani</name>
    <dbReference type="NCBI Taxonomy" id="1075402"/>
    <lineage>
        <taxon>Bacteria</taxon>
        <taxon>Bacillati</taxon>
        <taxon>Actinomycetota</taxon>
        <taxon>Actinomycetes</taxon>
        <taxon>Kitasatosporales</taxon>
        <taxon>Streptomycetaceae</taxon>
        <taxon>Streptomyces</taxon>
    </lineage>
</organism>
<dbReference type="Gene3D" id="1.10.10.10">
    <property type="entry name" value="Winged helix-like DNA-binding domain superfamily/Winged helix DNA-binding domain"/>
    <property type="match status" value="1"/>
</dbReference>
<dbReference type="STRING" id="1075402.AN216_09365"/>
<dbReference type="PATRIC" id="fig|1075402.3.peg.5264"/>
<dbReference type="SUPFAM" id="SSF46785">
    <property type="entry name" value="Winged helix' DNA-binding domain"/>
    <property type="match status" value="1"/>
</dbReference>
<dbReference type="InterPro" id="IPR008920">
    <property type="entry name" value="TF_FadR/GntR_C"/>
</dbReference>
<dbReference type="CDD" id="cd07377">
    <property type="entry name" value="WHTH_GntR"/>
    <property type="match status" value="1"/>
</dbReference>
<dbReference type="SMART" id="SM00345">
    <property type="entry name" value="HTH_GNTR"/>
    <property type="match status" value="1"/>
</dbReference>
<evidence type="ECO:0000256" key="1">
    <source>
        <dbReference type="ARBA" id="ARBA00023015"/>
    </source>
</evidence>
<keyword evidence="1" id="KW-0805">Transcription regulation</keyword>
<feature type="domain" description="HTH gntR-type" evidence="4">
    <location>
        <begin position="20"/>
        <end position="87"/>
    </location>
</feature>
<dbReference type="Proteomes" id="UP000176101">
    <property type="component" value="Unassembled WGS sequence"/>
</dbReference>
<dbReference type="PANTHER" id="PTHR43537">
    <property type="entry name" value="TRANSCRIPTIONAL REGULATOR, GNTR FAMILY"/>
    <property type="match status" value="1"/>
</dbReference>
<dbReference type="InterPro" id="IPR036390">
    <property type="entry name" value="WH_DNA-bd_sf"/>
</dbReference>
<gene>
    <name evidence="5" type="ORF">AN216_09365</name>
</gene>
<dbReference type="GO" id="GO:0003677">
    <property type="term" value="F:DNA binding"/>
    <property type="evidence" value="ECO:0007669"/>
    <property type="project" value="UniProtKB-KW"/>
</dbReference>
<keyword evidence="6" id="KW-1185">Reference proteome</keyword>
<comment type="caution">
    <text evidence="5">The sequence shown here is derived from an EMBL/GenBank/DDBJ whole genome shotgun (WGS) entry which is preliminary data.</text>
</comment>
<dbReference type="InterPro" id="IPR000524">
    <property type="entry name" value="Tscrpt_reg_HTH_GntR"/>
</dbReference>
<keyword evidence="2" id="KW-0238">DNA-binding</keyword>
<dbReference type="SUPFAM" id="SSF48008">
    <property type="entry name" value="GntR ligand-binding domain-like"/>
    <property type="match status" value="1"/>
</dbReference>
<dbReference type="Pfam" id="PF07729">
    <property type="entry name" value="FCD"/>
    <property type="match status" value="1"/>
</dbReference>
<evidence type="ECO:0000259" key="4">
    <source>
        <dbReference type="PROSITE" id="PS50949"/>
    </source>
</evidence>
<dbReference type="GO" id="GO:0003700">
    <property type="term" value="F:DNA-binding transcription factor activity"/>
    <property type="evidence" value="ECO:0007669"/>
    <property type="project" value="InterPro"/>
</dbReference>
<protein>
    <submittedName>
        <fullName evidence="5">GntR family transcriptional regulator</fullName>
    </submittedName>
</protein>
<accession>A0A1E7KIR8</accession>
<reference evidence="5 6" key="1">
    <citation type="journal article" date="2016" name="Front. Microbiol.">
        <title>Comparative Genomics Analysis of Streptomyces Species Reveals Their Adaptation to the Marine Environment and Their Diversity at the Genomic Level.</title>
        <authorList>
            <person name="Tian X."/>
            <person name="Zhang Z."/>
            <person name="Yang T."/>
            <person name="Chen M."/>
            <person name="Li J."/>
            <person name="Chen F."/>
            <person name="Yang J."/>
            <person name="Li W."/>
            <person name="Zhang B."/>
            <person name="Zhang Z."/>
            <person name="Wu J."/>
            <person name="Zhang C."/>
            <person name="Long L."/>
            <person name="Xiao J."/>
        </authorList>
    </citation>
    <scope>NUCLEOTIDE SEQUENCE [LARGE SCALE GENOMIC DNA]</scope>
    <source>
        <strain evidence="5 6">SCSIO 02100</strain>
    </source>
</reference>
<dbReference type="OrthoDB" id="3864082at2"/>
<dbReference type="Gene3D" id="1.20.120.530">
    <property type="entry name" value="GntR ligand-binding domain-like"/>
    <property type="match status" value="1"/>
</dbReference>
<dbReference type="InterPro" id="IPR011711">
    <property type="entry name" value="GntR_C"/>
</dbReference>
<proteinExistence type="predicted"/>
<dbReference type="EMBL" id="LJGU01000115">
    <property type="protein sequence ID" value="OEV03858.1"/>
    <property type="molecule type" value="Genomic_DNA"/>
</dbReference>
<dbReference type="Pfam" id="PF00392">
    <property type="entry name" value="GntR"/>
    <property type="match status" value="1"/>
</dbReference>
<sequence>MDSRRSPGRSDPPGSVAVPEHLRDQVAHELRCALNSGKLLPDRVYSAPTLAAEYGVSATPVREAMLQLARDGLVEPVRNRGFRITRITSQELAEFTQLRELIEIPLVGRVTPGTTAEQLDALRTTAEEALARAEAREVDGYLVADRRFHLDLLGLAGNRHAGEVVGDLHRRSRLHGLAGAGRHRTLLDAARDHFRLLDAMRAGDAAAAEEHMRRHLARARTG</sequence>
<keyword evidence="3" id="KW-0804">Transcription</keyword>
<evidence type="ECO:0000313" key="5">
    <source>
        <dbReference type="EMBL" id="OEV03858.1"/>
    </source>
</evidence>
<evidence type="ECO:0000256" key="3">
    <source>
        <dbReference type="ARBA" id="ARBA00023163"/>
    </source>
</evidence>
<dbReference type="PANTHER" id="PTHR43537:SF45">
    <property type="entry name" value="GNTR FAMILY REGULATORY PROTEIN"/>
    <property type="match status" value="1"/>
</dbReference>
<name>A0A1E7KIR8_9ACTN</name>
<dbReference type="InterPro" id="IPR036388">
    <property type="entry name" value="WH-like_DNA-bd_sf"/>
</dbReference>